<organism evidence="2 3">
    <name type="scientific">Portunus trituberculatus</name>
    <name type="common">Swimming crab</name>
    <name type="synonym">Neptunus trituberculatus</name>
    <dbReference type="NCBI Taxonomy" id="210409"/>
    <lineage>
        <taxon>Eukaryota</taxon>
        <taxon>Metazoa</taxon>
        <taxon>Ecdysozoa</taxon>
        <taxon>Arthropoda</taxon>
        <taxon>Crustacea</taxon>
        <taxon>Multicrustacea</taxon>
        <taxon>Malacostraca</taxon>
        <taxon>Eumalacostraca</taxon>
        <taxon>Eucarida</taxon>
        <taxon>Decapoda</taxon>
        <taxon>Pleocyemata</taxon>
        <taxon>Brachyura</taxon>
        <taxon>Eubrachyura</taxon>
        <taxon>Portunoidea</taxon>
        <taxon>Portunidae</taxon>
        <taxon>Portuninae</taxon>
        <taxon>Portunus</taxon>
    </lineage>
</organism>
<keyword evidence="3" id="KW-1185">Reference proteome</keyword>
<protein>
    <submittedName>
        <fullName evidence="2">Uncharacterized protein</fullName>
    </submittedName>
</protein>
<proteinExistence type="predicted"/>
<evidence type="ECO:0000313" key="3">
    <source>
        <dbReference type="Proteomes" id="UP000324222"/>
    </source>
</evidence>
<evidence type="ECO:0000313" key="2">
    <source>
        <dbReference type="EMBL" id="MPC14476.1"/>
    </source>
</evidence>
<evidence type="ECO:0000256" key="1">
    <source>
        <dbReference type="SAM" id="MobiDB-lite"/>
    </source>
</evidence>
<dbReference type="AlphaFoldDB" id="A0A5B7D1W3"/>
<reference evidence="2 3" key="1">
    <citation type="submission" date="2019-05" db="EMBL/GenBank/DDBJ databases">
        <title>Another draft genome of Portunus trituberculatus and its Hox gene families provides insights of decapod evolution.</title>
        <authorList>
            <person name="Jeong J.-H."/>
            <person name="Song I."/>
            <person name="Kim S."/>
            <person name="Choi T."/>
            <person name="Kim D."/>
            <person name="Ryu S."/>
            <person name="Kim W."/>
        </authorList>
    </citation>
    <scope>NUCLEOTIDE SEQUENCE [LARGE SCALE GENOMIC DNA]</scope>
    <source>
        <tissue evidence="2">Muscle</tissue>
    </source>
</reference>
<feature type="region of interest" description="Disordered" evidence="1">
    <location>
        <begin position="118"/>
        <end position="140"/>
    </location>
</feature>
<dbReference type="Proteomes" id="UP000324222">
    <property type="component" value="Unassembled WGS sequence"/>
</dbReference>
<comment type="caution">
    <text evidence="2">The sequence shown here is derived from an EMBL/GenBank/DDBJ whole genome shotgun (WGS) entry which is preliminary data.</text>
</comment>
<name>A0A5B7D1W3_PORTR</name>
<accession>A0A5B7D1W3</accession>
<sequence>MRRPSLTVPLTGTRGEVRRCSLRAAGNLSCVWEEKRREGVFAASPGVVEAAVYSVQGSFRGKGWEEVHLKQLDVKCVCPALWPESDKDCKGAVHHEAPYRGGAQRWRVASPSVSRLDVRNGTLEPHHLQGTAVEEGGHHN</sequence>
<gene>
    <name evidence="2" type="ORF">E2C01_007243</name>
</gene>
<dbReference type="EMBL" id="VSRR010000354">
    <property type="protein sequence ID" value="MPC14476.1"/>
    <property type="molecule type" value="Genomic_DNA"/>
</dbReference>